<feature type="compositionally biased region" description="Basic residues" evidence="1">
    <location>
        <begin position="373"/>
        <end position="385"/>
    </location>
</feature>
<feature type="chain" id="PRO_5009306456" evidence="2">
    <location>
        <begin position="21"/>
        <end position="394"/>
    </location>
</feature>
<feature type="region of interest" description="Disordered" evidence="1">
    <location>
        <begin position="351"/>
        <end position="394"/>
    </location>
</feature>
<name>A0A1I7SRA5_BURXY</name>
<dbReference type="Gene3D" id="2.40.70.10">
    <property type="entry name" value="Acid Proteases"/>
    <property type="match status" value="1"/>
</dbReference>
<organism evidence="3 4">
    <name type="scientific">Bursaphelenchus xylophilus</name>
    <name type="common">Pinewood nematode worm</name>
    <name type="synonym">Aphelenchoides xylophilus</name>
    <dbReference type="NCBI Taxonomy" id="6326"/>
    <lineage>
        <taxon>Eukaryota</taxon>
        <taxon>Metazoa</taxon>
        <taxon>Ecdysozoa</taxon>
        <taxon>Nematoda</taxon>
        <taxon>Chromadorea</taxon>
        <taxon>Rhabditida</taxon>
        <taxon>Tylenchina</taxon>
        <taxon>Tylenchomorpha</taxon>
        <taxon>Aphelenchoidea</taxon>
        <taxon>Aphelenchoididae</taxon>
        <taxon>Bursaphelenchus</taxon>
    </lineage>
</organism>
<proteinExistence type="predicted"/>
<reference evidence="4" key="1">
    <citation type="submission" date="2016-11" db="UniProtKB">
        <authorList>
            <consortium name="WormBaseParasite"/>
        </authorList>
    </citation>
    <scope>IDENTIFICATION</scope>
</reference>
<feature type="signal peptide" evidence="2">
    <location>
        <begin position="1"/>
        <end position="20"/>
    </location>
</feature>
<dbReference type="AlphaFoldDB" id="A0A1I7SRA5"/>
<sequence length="394" mass="45833">MKFNVFLLIAPLLLNGGVIELEVFDIGYVQGCNSFIFGTHKQRPLLDLQLFTADFSLRDFNCADTYGKCKTLCKQETFCALYCSPMCCVGKEVADEVCKARKNDYYQHLSTKFKVLSAYWRSRSNRDSGVWVEDEIQLLDFSHNTVNIGITNFTLQGHNFVNVLCKKGIIDQPVLSIGYPHIFDPRYTLGAYNTNDCYDDWQPIQLVGAHGWMFDAQAVAFLNYKSDVHDFRVMLSSDAVARMPRYIFHSFFPSLLSRYQNEYNVYQLNDARRNDEFDFYLDVNDEIRFLSDLDALDVAPMFDPKENISLLQIQILDPNPDRVEWILGRMILIDTCITFDFEKNEMYFAQARPNDDDDDDDSDDDEGNEFRVKNKRRYSPRRRKANNVGHRDGR</sequence>
<dbReference type="Proteomes" id="UP000095284">
    <property type="component" value="Unplaced"/>
</dbReference>
<evidence type="ECO:0000256" key="1">
    <source>
        <dbReference type="SAM" id="MobiDB-lite"/>
    </source>
</evidence>
<evidence type="ECO:0000256" key="2">
    <source>
        <dbReference type="SAM" id="SignalP"/>
    </source>
</evidence>
<protein>
    <submittedName>
        <fullName evidence="4">Peptidase A1 domain-containing protein</fullName>
    </submittedName>
</protein>
<dbReference type="InterPro" id="IPR021109">
    <property type="entry name" value="Peptidase_aspartic_dom_sf"/>
</dbReference>
<dbReference type="SUPFAM" id="SSF50630">
    <property type="entry name" value="Acid proteases"/>
    <property type="match status" value="1"/>
</dbReference>
<accession>A0A1I7SRA5</accession>
<evidence type="ECO:0000313" key="4">
    <source>
        <dbReference type="WBParaSite" id="BXY_1556900.1"/>
    </source>
</evidence>
<feature type="compositionally biased region" description="Acidic residues" evidence="1">
    <location>
        <begin position="355"/>
        <end position="367"/>
    </location>
</feature>
<evidence type="ECO:0000313" key="3">
    <source>
        <dbReference type="Proteomes" id="UP000095284"/>
    </source>
</evidence>
<keyword evidence="2" id="KW-0732">Signal</keyword>
<dbReference type="WBParaSite" id="BXY_1556900.1">
    <property type="protein sequence ID" value="BXY_1556900.1"/>
    <property type="gene ID" value="BXY_1556900"/>
</dbReference>